<keyword evidence="1" id="KW-0489">Methyltransferase</keyword>
<dbReference type="GO" id="GO:0032259">
    <property type="term" value="P:methylation"/>
    <property type="evidence" value="ECO:0007669"/>
    <property type="project" value="UniProtKB-KW"/>
</dbReference>
<dbReference type="Proteomes" id="UP000256695">
    <property type="component" value="Unassembled WGS sequence"/>
</dbReference>
<keyword evidence="2" id="KW-1185">Reference proteome</keyword>
<dbReference type="AlphaFoldDB" id="A0A3D8J264"/>
<dbReference type="Gene3D" id="3.40.50.150">
    <property type="entry name" value="Vaccinia Virus protein VP39"/>
    <property type="match status" value="1"/>
</dbReference>
<dbReference type="PANTHER" id="PTHR43861">
    <property type="entry name" value="TRANS-ACONITATE 2-METHYLTRANSFERASE-RELATED"/>
    <property type="match status" value="1"/>
</dbReference>
<protein>
    <submittedName>
        <fullName evidence="1">SAM-dependent methyltransferase</fullName>
    </submittedName>
</protein>
<reference evidence="1 2" key="1">
    <citation type="submission" date="2018-04" db="EMBL/GenBank/DDBJ databases">
        <title>Novel Campyloabacter and Helicobacter Species and Strains.</title>
        <authorList>
            <person name="Mannion A.J."/>
            <person name="Shen Z."/>
            <person name="Fox J.G."/>
        </authorList>
    </citation>
    <scope>NUCLEOTIDE SEQUENCE [LARGE SCALE GENOMIC DNA]</scope>
    <source>
        <strain evidence="1 2">MIT 04-9362</strain>
    </source>
</reference>
<accession>A0A3D8J264</accession>
<organism evidence="1 2">
    <name type="scientific">Helicobacter anseris</name>
    <dbReference type="NCBI Taxonomy" id="375926"/>
    <lineage>
        <taxon>Bacteria</taxon>
        <taxon>Pseudomonadati</taxon>
        <taxon>Campylobacterota</taxon>
        <taxon>Epsilonproteobacteria</taxon>
        <taxon>Campylobacterales</taxon>
        <taxon>Helicobacteraceae</taxon>
        <taxon>Helicobacter</taxon>
    </lineage>
</organism>
<name>A0A3D8J264_9HELI</name>
<sequence length="197" mass="22917">MDIAKQEVKEDYYNRMYKEGGWQGNYLKHYMHSPYFETWKRVLALIGDLSNKKILDIGCGVGQFASFLKDNGLRNYCGIDFSKEAISQAKKKELEGFIFKQENIFCSNIFEEKFDCVVILEVLEHLNEDLHLLSLLKPKTRVILSVPNYDSASHVRFFENLDLVIERYKDLIQIQESESIVINNGAGIIFLLKGMRF</sequence>
<dbReference type="OrthoDB" id="9791837at2"/>
<proteinExistence type="predicted"/>
<dbReference type="SUPFAM" id="SSF53335">
    <property type="entry name" value="S-adenosyl-L-methionine-dependent methyltransferases"/>
    <property type="match status" value="1"/>
</dbReference>
<evidence type="ECO:0000313" key="2">
    <source>
        <dbReference type="Proteomes" id="UP000256695"/>
    </source>
</evidence>
<comment type="caution">
    <text evidence="1">The sequence shown here is derived from an EMBL/GenBank/DDBJ whole genome shotgun (WGS) entry which is preliminary data.</text>
</comment>
<dbReference type="Pfam" id="PF13489">
    <property type="entry name" value="Methyltransf_23"/>
    <property type="match status" value="1"/>
</dbReference>
<dbReference type="InterPro" id="IPR029063">
    <property type="entry name" value="SAM-dependent_MTases_sf"/>
</dbReference>
<keyword evidence="1" id="KW-0808">Transferase</keyword>
<dbReference type="CDD" id="cd02440">
    <property type="entry name" value="AdoMet_MTases"/>
    <property type="match status" value="1"/>
</dbReference>
<dbReference type="RefSeq" id="WP_115579646.1">
    <property type="nucleotide sequence ID" value="NZ_NXLX01000027.1"/>
</dbReference>
<dbReference type="EMBL" id="NXLX01000027">
    <property type="protein sequence ID" value="RDU71597.1"/>
    <property type="molecule type" value="Genomic_DNA"/>
</dbReference>
<dbReference type="GO" id="GO:0008168">
    <property type="term" value="F:methyltransferase activity"/>
    <property type="evidence" value="ECO:0007669"/>
    <property type="project" value="UniProtKB-KW"/>
</dbReference>
<evidence type="ECO:0000313" key="1">
    <source>
        <dbReference type="EMBL" id="RDU71597.1"/>
    </source>
</evidence>
<gene>
    <name evidence="1" type="ORF">CQA57_07630</name>
</gene>